<feature type="domain" description="Helicase ATP-binding" evidence="17">
    <location>
        <begin position="95"/>
        <end position="275"/>
    </location>
</feature>
<evidence type="ECO:0000256" key="6">
    <source>
        <dbReference type="ARBA" id="ARBA00022490"/>
    </source>
</evidence>
<dbReference type="InterPro" id="IPR011116">
    <property type="entry name" value="SecA_Wing/Scaffold"/>
</dbReference>
<dbReference type="GO" id="GO:0017038">
    <property type="term" value="P:protein import"/>
    <property type="evidence" value="ECO:0007669"/>
    <property type="project" value="InterPro"/>
</dbReference>
<evidence type="ECO:0000256" key="8">
    <source>
        <dbReference type="ARBA" id="ARBA00022741"/>
    </source>
</evidence>
<dbReference type="PANTHER" id="PTHR30612">
    <property type="entry name" value="SECA INNER MEMBRANE COMPONENT OF SEC PROTEIN SECRETION SYSTEM"/>
    <property type="match status" value="1"/>
</dbReference>
<dbReference type="InterPro" id="IPR000185">
    <property type="entry name" value="SecA"/>
</dbReference>
<keyword evidence="13 15" id="KW-0811">Translocation</keyword>
<comment type="subunit">
    <text evidence="15">Monomer and homodimer. Part of the essential Sec protein translocation apparatus which comprises SecA, SecYEG and auxiliary proteins SecDF. Other proteins may also be involved.</text>
</comment>
<keyword evidence="5 15" id="KW-1003">Cell membrane</keyword>
<dbReference type="InterPro" id="IPR044722">
    <property type="entry name" value="SecA_SF2_C"/>
</dbReference>
<dbReference type="FunFam" id="3.40.50.300:FF:000429">
    <property type="entry name" value="Preprotein translocase subunit SecA"/>
    <property type="match status" value="1"/>
</dbReference>
<dbReference type="GO" id="GO:0006605">
    <property type="term" value="P:protein targeting"/>
    <property type="evidence" value="ECO:0007669"/>
    <property type="project" value="UniProtKB-UniRule"/>
</dbReference>
<keyword evidence="7" id="KW-0479">Metal-binding</keyword>
<evidence type="ECO:0000256" key="13">
    <source>
        <dbReference type="ARBA" id="ARBA00023010"/>
    </source>
</evidence>
<organism evidence="20 21">
    <name type="scientific">Candidatus Berkelbacteria bacterium Athens1014_28</name>
    <dbReference type="NCBI Taxonomy" id="2017145"/>
    <lineage>
        <taxon>Bacteria</taxon>
        <taxon>Candidatus Berkelbacteria</taxon>
    </lineage>
</organism>
<evidence type="ECO:0000256" key="12">
    <source>
        <dbReference type="ARBA" id="ARBA00022967"/>
    </source>
</evidence>
<dbReference type="InterPro" id="IPR020937">
    <property type="entry name" value="SecA_CS"/>
</dbReference>
<evidence type="ECO:0000256" key="5">
    <source>
        <dbReference type="ARBA" id="ARBA00022475"/>
    </source>
</evidence>
<dbReference type="HAMAP" id="MF_01382">
    <property type="entry name" value="SecA"/>
    <property type="match status" value="1"/>
</dbReference>
<dbReference type="Pfam" id="PF21090">
    <property type="entry name" value="P-loop_SecA"/>
    <property type="match status" value="2"/>
</dbReference>
<feature type="binding site" evidence="15">
    <location>
        <position position="522"/>
    </location>
    <ligand>
        <name>ATP</name>
        <dbReference type="ChEBI" id="CHEBI:30616"/>
    </ligand>
</feature>
<evidence type="ECO:0000259" key="18">
    <source>
        <dbReference type="PROSITE" id="PS51194"/>
    </source>
</evidence>
<dbReference type="SUPFAM" id="SSF81767">
    <property type="entry name" value="Pre-protein crosslinking domain of SecA"/>
    <property type="match status" value="1"/>
</dbReference>
<dbReference type="PANTHER" id="PTHR30612:SF0">
    <property type="entry name" value="CHLOROPLAST PROTEIN-TRANSPORTING ATPASE"/>
    <property type="match status" value="1"/>
</dbReference>
<dbReference type="InterPro" id="IPR011115">
    <property type="entry name" value="SecA_DEAD"/>
</dbReference>
<comment type="similarity">
    <text evidence="3 15">Belongs to the SecA family.</text>
</comment>
<dbReference type="Proteomes" id="UP000316495">
    <property type="component" value="Unassembled WGS sequence"/>
</dbReference>
<dbReference type="GO" id="GO:0008564">
    <property type="term" value="F:protein-exporting ATPase activity"/>
    <property type="evidence" value="ECO:0007669"/>
    <property type="project" value="UniProtKB-EC"/>
</dbReference>
<dbReference type="GO" id="GO:0005886">
    <property type="term" value="C:plasma membrane"/>
    <property type="evidence" value="ECO:0007669"/>
    <property type="project" value="UniProtKB-SubCell"/>
</dbReference>
<keyword evidence="6 15" id="KW-0963">Cytoplasm</keyword>
<evidence type="ECO:0000313" key="20">
    <source>
        <dbReference type="EMBL" id="TSC94956.1"/>
    </source>
</evidence>
<dbReference type="InterPro" id="IPR001650">
    <property type="entry name" value="Helicase_C-like"/>
</dbReference>
<proteinExistence type="inferred from homology"/>
<dbReference type="Gene3D" id="3.40.50.300">
    <property type="entry name" value="P-loop containing nucleotide triphosphate hydrolases"/>
    <property type="match status" value="2"/>
</dbReference>
<dbReference type="PRINTS" id="PR00906">
    <property type="entry name" value="SECA"/>
</dbReference>
<evidence type="ECO:0000256" key="11">
    <source>
        <dbReference type="ARBA" id="ARBA00022927"/>
    </source>
</evidence>
<evidence type="ECO:0000256" key="14">
    <source>
        <dbReference type="ARBA" id="ARBA00023136"/>
    </source>
</evidence>
<comment type="cofactor">
    <cofactor evidence="1">
        <name>Zn(2+)</name>
        <dbReference type="ChEBI" id="CHEBI:29105"/>
    </cofactor>
</comment>
<dbReference type="PROSITE" id="PS51194">
    <property type="entry name" value="HELICASE_CTER"/>
    <property type="match status" value="1"/>
</dbReference>
<dbReference type="FunFam" id="3.90.1440.10:FF:000002">
    <property type="entry name" value="Protein translocase subunit SecA"/>
    <property type="match status" value="1"/>
</dbReference>
<dbReference type="GO" id="GO:0005829">
    <property type="term" value="C:cytosol"/>
    <property type="evidence" value="ECO:0007669"/>
    <property type="project" value="TreeGrafter"/>
</dbReference>
<keyword evidence="4 15" id="KW-0813">Transport</keyword>
<evidence type="ECO:0000259" key="19">
    <source>
        <dbReference type="PROSITE" id="PS51196"/>
    </source>
</evidence>
<feature type="binding site" evidence="15">
    <location>
        <begin position="111"/>
        <end position="115"/>
    </location>
    <ligand>
        <name>ATP</name>
        <dbReference type="ChEBI" id="CHEBI:30616"/>
    </ligand>
</feature>
<comment type="catalytic activity">
    <reaction evidence="15">
        <text>ATP + H2O + cellular proteinSide 1 = ADP + phosphate + cellular proteinSide 2.</text>
        <dbReference type="EC" id="7.4.2.8"/>
    </reaction>
</comment>
<keyword evidence="10 15" id="KW-0067">ATP-binding</keyword>
<dbReference type="InterPro" id="IPR014001">
    <property type="entry name" value="Helicase_ATP-bd"/>
</dbReference>
<gene>
    <name evidence="15" type="primary">secA</name>
    <name evidence="20" type="ORF">Athens101428_81</name>
</gene>
<evidence type="ECO:0000256" key="3">
    <source>
        <dbReference type="ARBA" id="ARBA00007650"/>
    </source>
</evidence>
<feature type="binding site" evidence="15">
    <location>
        <position position="93"/>
    </location>
    <ligand>
        <name>ATP</name>
        <dbReference type="ChEBI" id="CHEBI:30616"/>
    </ligand>
</feature>
<dbReference type="PROSITE" id="PS01312">
    <property type="entry name" value="SECA"/>
    <property type="match status" value="1"/>
</dbReference>
<dbReference type="Pfam" id="PF07516">
    <property type="entry name" value="SecA_SW"/>
    <property type="match status" value="1"/>
</dbReference>
<dbReference type="Pfam" id="PF07517">
    <property type="entry name" value="SecA_DEAD"/>
    <property type="match status" value="1"/>
</dbReference>
<evidence type="ECO:0000256" key="2">
    <source>
        <dbReference type="ARBA" id="ARBA00004170"/>
    </source>
</evidence>
<reference evidence="20 21" key="1">
    <citation type="submission" date="2017-07" db="EMBL/GenBank/DDBJ databases">
        <title>Mechanisms for carbon and nitrogen cycling indicate functional differentiation within the Candidate Phyla Radiation.</title>
        <authorList>
            <person name="Danczak R.E."/>
            <person name="Johnston M.D."/>
            <person name="Kenah C."/>
            <person name="Slattery M."/>
            <person name="Wrighton K.C."/>
            <person name="Wilkins M.J."/>
        </authorList>
    </citation>
    <scope>NUCLEOTIDE SEQUENCE [LARGE SCALE GENOMIC DNA]</scope>
    <source>
        <strain evidence="20">Athens1014_28</strain>
    </source>
</reference>
<evidence type="ECO:0000256" key="15">
    <source>
        <dbReference type="HAMAP-Rule" id="MF_01382"/>
    </source>
</evidence>
<dbReference type="Gene3D" id="3.90.1440.10">
    <property type="entry name" value="SecA, preprotein cross-linking domain"/>
    <property type="match status" value="1"/>
</dbReference>
<feature type="domain" description="SecA family profile" evidence="19">
    <location>
        <begin position="1"/>
        <end position="600"/>
    </location>
</feature>
<feature type="domain" description="Helicase C-terminal" evidence="18">
    <location>
        <begin position="444"/>
        <end position="626"/>
    </location>
</feature>
<dbReference type="InterPro" id="IPR036670">
    <property type="entry name" value="SecA_X-link_sf"/>
</dbReference>
<dbReference type="GO" id="GO:0065002">
    <property type="term" value="P:intracellular protein transmembrane transport"/>
    <property type="evidence" value="ECO:0007669"/>
    <property type="project" value="UniProtKB-UniRule"/>
</dbReference>
<sequence length="906" mass="102313">MSLFSKFFSDSSNKVVSRYRGFIDAVNSFEEELKKKKDAELKKFTEKFRDQIKKVGGDKTQEDKILEEIMPEVFAVVREASRRVWGERHFDVQLIGGAVLHKGEIAEMKTGEGKTLVATLPLYLNALTGRGVHLVTVNDYLSKSQGEGMGEIYNFLGLSVGIIQNQQISYKFEKKKSYKHYSEVDGGNLIPCSRKEAYACDITYGTNNEFGFDYLRDNMAPNLEMCVQRDLNYAIVDEVDSILIDEARTPLIISAPAEESAALYQKFASLVPQLKVETDYTVDEKDRAVMITDDGIKKVEKLLAVENIYESASIALVHHLEEALKAHVLFRKDRDYVVRDGEIIIVDEFTGRLMVGRRYSEGLHQAIEAKENVEVKRESQTMATISFQNLFRLYKKLAGMTGTAATEAEEFYKIYKLDVTEIPTNVPMIRSDHPDKIYKSREGKLAAIVKEISERQNIGQPVLVGTISVEKNEELSKFLKRAGVKHEILNAKNHEREAKIIQKAGQRGAVTVATNMAGRGTDIKLGEGIADLGGLYVIGTERHESRRIDNQLRGRSGRQGDPGESQFFVSMDDDLMRIFGGERMKSLMGRLGLPEDMPIENKLVSRSIESAQKKVEGHNFDIRKHLVEYDDVMNSHRKYIYGKRRRILESEGIKDDILEMISSEIEGMFTALASEPEKIQKEVEAIFGQEIGKVVSVEKTIEFGKKLYDEREKKFGSDIMRQIERAVYLQHIDMLWVEHLTTMEEMRTGIGLQGYAQTDPLVAYKREAYRLFQDLLSAISSGVIRAIYRVEVQVQTPVVNRELDYQAPDANEIGDFGKDQNAKIKNQNDNSKIKSKLENSVGVTTTIRQKGTHPSLEATGGKKSVFDRMENQSAGENQPIHVGKKVGRNDPCPCGSGKKYKKCCGK</sequence>
<dbReference type="Gene3D" id="3.10.450.50">
    <property type="match status" value="1"/>
</dbReference>
<comment type="subcellular location">
    <subcellularLocation>
        <location evidence="15">Cell membrane</location>
        <topology evidence="15">Peripheral membrane protein</topology>
        <orientation evidence="15">Cytoplasmic side</orientation>
    </subcellularLocation>
    <subcellularLocation>
        <location evidence="15">Cytoplasm</location>
    </subcellularLocation>
    <subcellularLocation>
        <location evidence="2">Membrane</location>
        <topology evidence="2">Peripheral membrane protein</topology>
    </subcellularLocation>
    <text evidence="15">Distribution is 50-50.</text>
</comment>
<evidence type="ECO:0000256" key="10">
    <source>
        <dbReference type="ARBA" id="ARBA00022840"/>
    </source>
</evidence>
<dbReference type="InterPro" id="IPR011130">
    <property type="entry name" value="SecA_preprotein_X-link_dom"/>
</dbReference>
<evidence type="ECO:0000256" key="9">
    <source>
        <dbReference type="ARBA" id="ARBA00022833"/>
    </source>
</evidence>
<dbReference type="SUPFAM" id="SSF81886">
    <property type="entry name" value="Helical scaffold and wing domains of SecA"/>
    <property type="match status" value="1"/>
</dbReference>
<dbReference type="EMBL" id="VMGN01000003">
    <property type="protein sequence ID" value="TSC94956.1"/>
    <property type="molecule type" value="Genomic_DNA"/>
</dbReference>
<dbReference type="PROSITE" id="PS51192">
    <property type="entry name" value="HELICASE_ATP_BIND_1"/>
    <property type="match status" value="1"/>
</dbReference>
<keyword evidence="9" id="KW-0862">Zinc</keyword>
<dbReference type="CDD" id="cd17928">
    <property type="entry name" value="DEXDc_SecA"/>
    <property type="match status" value="1"/>
</dbReference>
<evidence type="ECO:0000256" key="16">
    <source>
        <dbReference type="SAM" id="MobiDB-lite"/>
    </source>
</evidence>
<evidence type="ECO:0000259" key="17">
    <source>
        <dbReference type="PROSITE" id="PS51192"/>
    </source>
</evidence>
<dbReference type="InterPro" id="IPR014018">
    <property type="entry name" value="SecA_motor_DEAD"/>
</dbReference>
<dbReference type="GO" id="GO:0005524">
    <property type="term" value="F:ATP binding"/>
    <property type="evidence" value="ECO:0007669"/>
    <property type="project" value="UniProtKB-UniRule"/>
</dbReference>
<dbReference type="InterPro" id="IPR036266">
    <property type="entry name" value="SecA_Wing/Scaffold_sf"/>
</dbReference>
<dbReference type="SMART" id="SM00490">
    <property type="entry name" value="HELICc"/>
    <property type="match status" value="1"/>
</dbReference>
<dbReference type="PROSITE" id="PS51196">
    <property type="entry name" value="SECA_MOTOR_DEAD"/>
    <property type="match status" value="1"/>
</dbReference>
<dbReference type="Pfam" id="PF02810">
    <property type="entry name" value="SEC-C"/>
    <property type="match status" value="1"/>
</dbReference>
<dbReference type="GO" id="GO:0031522">
    <property type="term" value="C:cell envelope Sec protein transport complex"/>
    <property type="evidence" value="ECO:0007669"/>
    <property type="project" value="TreeGrafter"/>
</dbReference>
<name>A0A554LQ15_9BACT</name>
<dbReference type="InterPro" id="IPR004027">
    <property type="entry name" value="SEC_C_motif"/>
</dbReference>
<dbReference type="SMART" id="SM00958">
    <property type="entry name" value="SecA_PP_bind"/>
    <property type="match status" value="1"/>
</dbReference>
<dbReference type="CDD" id="cd18803">
    <property type="entry name" value="SF2_C_secA"/>
    <property type="match status" value="1"/>
</dbReference>
<dbReference type="GO" id="GO:0046872">
    <property type="term" value="F:metal ion binding"/>
    <property type="evidence" value="ECO:0007669"/>
    <property type="project" value="UniProtKB-KW"/>
</dbReference>
<dbReference type="Gene3D" id="1.10.3060.10">
    <property type="entry name" value="Helical scaffold and wing domains of SecA"/>
    <property type="match status" value="1"/>
</dbReference>
<accession>A0A554LQ15</accession>
<dbReference type="NCBIfam" id="NF006630">
    <property type="entry name" value="PRK09200.1"/>
    <property type="match status" value="1"/>
</dbReference>
<protein>
    <recommendedName>
        <fullName evidence="15">Protein translocase subunit SecA</fullName>
        <ecNumber evidence="15">7.4.2.8</ecNumber>
    </recommendedName>
</protein>
<dbReference type="EC" id="7.4.2.8" evidence="15"/>
<dbReference type="InterPro" id="IPR027417">
    <property type="entry name" value="P-loop_NTPase"/>
</dbReference>
<keyword evidence="12 15" id="KW-1278">Translocase</keyword>
<evidence type="ECO:0000256" key="1">
    <source>
        <dbReference type="ARBA" id="ARBA00001947"/>
    </source>
</evidence>
<dbReference type="AlphaFoldDB" id="A0A554LQ15"/>
<evidence type="ECO:0000256" key="7">
    <source>
        <dbReference type="ARBA" id="ARBA00022723"/>
    </source>
</evidence>
<evidence type="ECO:0000256" key="4">
    <source>
        <dbReference type="ARBA" id="ARBA00022448"/>
    </source>
</evidence>
<keyword evidence="11 15" id="KW-0653">Protein transport</keyword>
<evidence type="ECO:0000313" key="21">
    <source>
        <dbReference type="Proteomes" id="UP000316495"/>
    </source>
</evidence>
<keyword evidence="8 15" id="KW-0547">Nucleotide-binding</keyword>
<comment type="function">
    <text evidence="15">Part of the Sec protein translocase complex. Interacts with the SecYEG preprotein conducting channel. Has a central role in coupling the hydrolysis of ATP to the transfer of proteins into and across the cell membrane, serving as an ATP-driven molecular motor driving the stepwise translocation of polypeptide chains across the membrane.</text>
</comment>
<dbReference type="SUPFAM" id="SSF52540">
    <property type="entry name" value="P-loop containing nucleoside triphosphate hydrolases"/>
    <property type="match status" value="2"/>
</dbReference>
<keyword evidence="14 15" id="KW-0472">Membrane</keyword>
<dbReference type="Pfam" id="PF01043">
    <property type="entry name" value="SecA_PP_bind"/>
    <property type="match status" value="1"/>
</dbReference>
<dbReference type="SMART" id="SM00957">
    <property type="entry name" value="SecA_DEAD"/>
    <property type="match status" value="1"/>
</dbReference>
<dbReference type="GO" id="GO:0043952">
    <property type="term" value="P:protein transport by the Sec complex"/>
    <property type="evidence" value="ECO:0007669"/>
    <property type="project" value="TreeGrafter"/>
</dbReference>
<comment type="caution">
    <text evidence="20">The sequence shown here is derived from an EMBL/GenBank/DDBJ whole genome shotgun (WGS) entry which is preliminary data.</text>
</comment>
<feature type="region of interest" description="Disordered" evidence="16">
    <location>
        <begin position="868"/>
        <end position="898"/>
    </location>
</feature>